<keyword evidence="5" id="KW-0349">Heme</keyword>
<feature type="transmembrane region" description="Helical" evidence="12">
    <location>
        <begin position="138"/>
        <end position="162"/>
    </location>
</feature>
<name>A0A4P6UR62_9BACL</name>
<evidence type="ECO:0000256" key="3">
    <source>
        <dbReference type="ARBA" id="ARBA00022448"/>
    </source>
</evidence>
<keyword evidence="3" id="KW-0813">Transport</keyword>
<feature type="transmembrane region" description="Helical" evidence="12">
    <location>
        <begin position="74"/>
        <end position="97"/>
    </location>
</feature>
<dbReference type="RefSeq" id="WP_208651352.1">
    <property type="nucleotide sequence ID" value="NZ_CP036528.1"/>
</dbReference>
<evidence type="ECO:0000256" key="7">
    <source>
        <dbReference type="ARBA" id="ARBA00022723"/>
    </source>
</evidence>
<evidence type="ECO:0000256" key="9">
    <source>
        <dbReference type="ARBA" id="ARBA00022989"/>
    </source>
</evidence>
<keyword evidence="11 12" id="KW-0472">Membrane</keyword>
<dbReference type="GO" id="GO:0019646">
    <property type="term" value="P:aerobic electron transport chain"/>
    <property type="evidence" value="ECO:0007669"/>
    <property type="project" value="InterPro"/>
</dbReference>
<evidence type="ECO:0000256" key="8">
    <source>
        <dbReference type="ARBA" id="ARBA00022982"/>
    </source>
</evidence>
<protein>
    <submittedName>
        <fullName evidence="13">Cytochrome c class I</fullName>
    </submittedName>
</protein>
<dbReference type="KEGG" id="uth:DKZ56_03685"/>
<evidence type="ECO:0000256" key="2">
    <source>
        <dbReference type="ARBA" id="ARBA00009819"/>
    </source>
</evidence>
<keyword evidence="7" id="KW-0479">Metal-binding</keyword>
<evidence type="ECO:0000256" key="4">
    <source>
        <dbReference type="ARBA" id="ARBA00022475"/>
    </source>
</evidence>
<keyword evidence="10" id="KW-0408">Iron</keyword>
<feature type="transmembrane region" description="Helical" evidence="12">
    <location>
        <begin position="298"/>
        <end position="315"/>
    </location>
</feature>
<evidence type="ECO:0000256" key="12">
    <source>
        <dbReference type="SAM" id="Phobius"/>
    </source>
</evidence>
<dbReference type="GO" id="GO:0005886">
    <property type="term" value="C:plasma membrane"/>
    <property type="evidence" value="ECO:0007669"/>
    <property type="project" value="UniProtKB-SubCell"/>
</dbReference>
<evidence type="ECO:0000313" key="13">
    <source>
        <dbReference type="EMBL" id="QBK25037.1"/>
    </source>
</evidence>
<evidence type="ECO:0000256" key="1">
    <source>
        <dbReference type="ARBA" id="ARBA00004651"/>
    </source>
</evidence>
<gene>
    <name evidence="13" type="ORF">DKZ56_03685</name>
</gene>
<evidence type="ECO:0000256" key="11">
    <source>
        <dbReference type="ARBA" id="ARBA00023136"/>
    </source>
</evidence>
<dbReference type="GO" id="GO:0009055">
    <property type="term" value="F:electron transfer activity"/>
    <property type="evidence" value="ECO:0007669"/>
    <property type="project" value="InterPro"/>
</dbReference>
<sequence length="340" mass="38713">MNNLPISPDNALPIPAPLGLMELLIILTFIIHILFVNFTVSLVTGAVGLEIAGKIKKSAFLDKMAKSCSFHASIHKSIAVVMGVAPLLIISVIYTQYFYSSTILIGKIWISVIPLLIIAFLLLYLYKFTWDKWQNKKALHILVGFAAMLILLYIPLIFIVNITSMLYPDKWGEVQGFFPSLLYYPQIWQRYLHFILASLATGGFYVFLFYAYKSRKKGGLEDYEQSLKLFGAKVSLWITVVQLIAGFILLFAFKPEVRMLFMGEDLLLTTLLMLSIVLTIILCVFLFLAGYKDSFKSFVLSAAVFVLIVGIMGWIRHEVRETYLSPYFDEFPRTEQSMEK</sequence>
<comment type="subcellular location">
    <subcellularLocation>
        <location evidence="1">Cell membrane</location>
        <topology evidence="1">Multi-pass membrane protein</topology>
    </subcellularLocation>
</comment>
<dbReference type="AlphaFoldDB" id="A0A4P6UR62"/>
<dbReference type="GO" id="GO:0070069">
    <property type="term" value="C:cytochrome complex"/>
    <property type="evidence" value="ECO:0007669"/>
    <property type="project" value="InterPro"/>
</dbReference>
<dbReference type="GO" id="GO:0046872">
    <property type="term" value="F:metal ion binding"/>
    <property type="evidence" value="ECO:0007669"/>
    <property type="project" value="UniProtKB-KW"/>
</dbReference>
<evidence type="ECO:0000256" key="6">
    <source>
        <dbReference type="ARBA" id="ARBA00022692"/>
    </source>
</evidence>
<keyword evidence="14" id="KW-1185">Reference proteome</keyword>
<evidence type="ECO:0000256" key="10">
    <source>
        <dbReference type="ARBA" id="ARBA00023004"/>
    </source>
</evidence>
<feature type="transmembrane region" description="Helical" evidence="12">
    <location>
        <begin position="234"/>
        <end position="254"/>
    </location>
</feature>
<dbReference type="Proteomes" id="UP000291151">
    <property type="component" value="Chromosome"/>
</dbReference>
<keyword evidence="6 12" id="KW-0812">Transmembrane</keyword>
<organism evidence="13 14">
    <name type="scientific">Ureibacillus thermophilus</name>
    <dbReference type="NCBI Taxonomy" id="367743"/>
    <lineage>
        <taxon>Bacteria</taxon>
        <taxon>Bacillati</taxon>
        <taxon>Bacillota</taxon>
        <taxon>Bacilli</taxon>
        <taxon>Bacillales</taxon>
        <taxon>Caryophanaceae</taxon>
        <taxon>Ureibacillus</taxon>
    </lineage>
</organism>
<feature type="transmembrane region" description="Helical" evidence="12">
    <location>
        <begin position="20"/>
        <end position="53"/>
    </location>
</feature>
<dbReference type="Pfam" id="PF01654">
    <property type="entry name" value="Cyt_bd_oxida_I"/>
    <property type="match status" value="1"/>
</dbReference>
<feature type="transmembrane region" description="Helical" evidence="12">
    <location>
        <begin position="191"/>
        <end position="213"/>
    </location>
</feature>
<dbReference type="EMBL" id="CP036528">
    <property type="protein sequence ID" value="QBK25037.1"/>
    <property type="molecule type" value="Genomic_DNA"/>
</dbReference>
<comment type="similarity">
    <text evidence="2">Belongs to the cytochrome ubiquinol oxidase subunit 1 family.</text>
</comment>
<keyword evidence="8" id="KW-0249">Electron transport</keyword>
<dbReference type="InterPro" id="IPR002585">
    <property type="entry name" value="Cyt-d_ubiquinol_oxidase_su_1"/>
</dbReference>
<keyword evidence="9 12" id="KW-1133">Transmembrane helix</keyword>
<proteinExistence type="inferred from homology"/>
<accession>A0A4P6UR62</accession>
<feature type="transmembrane region" description="Helical" evidence="12">
    <location>
        <begin position="266"/>
        <end position="291"/>
    </location>
</feature>
<evidence type="ECO:0000313" key="14">
    <source>
        <dbReference type="Proteomes" id="UP000291151"/>
    </source>
</evidence>
<reference evidence="13 14" key="1">
    <citation type="submission" date="2019-02" db="EMBL/GenBank/DDBJ databases">
        <title>Ureibacillus thermophilus.</title>
        <authorList>
            <person name="Sunny J.S."/>
            <person name="Natarajan A."/>
            <person name="Saleena L.M."/>
        </authorList>
    </citation>
    <scope>NUCLEOTIDE SEQUENCE [LARGE SCALE GENOMIC DNA]</scope>
    <source>
        <strain evidence="13 14">LM102</strain>
    </source>
</reference>
<evidence type="ECO:0000256" key="5">
    <source>
        <dbReference type="ARBA" id="ARBA00022617"/>
    </source>
</evidence>
<feature type="transmembrane region" description="Helical" evidence="12">
    <location>
        <begin position="103"/>
        <end position="126"/>
    </location>
</feature>
<keyword evidence="4" id="KW-1003">Cell membrane</keyword>